<organism evidence="3 4">
    <name type="scientific">Tigheibacillus halophilus</name>
    <dbReference type="NCBI Taxonomy" id="361280"/>
    <lineage>
        <taxon>Bacteria</taxon>
        <taxon>Bacillati</taxon>
        <taxon>Bacillota</taxon>
        <taxon>Bacilli</taxon>
        <taxon>Bacillales</taxon>
        <taxon>Bacillaceae</taxon>
        <taxon>Tigheibacillus</taxon>
    </lineage>
</organism>
<evidence type="ECO:0000259" key="2">
    <source>
        <dbReference type="Pfam" id="PF07364"/>
    </source>
</evidence>
<dbReference type="Pfam" id="PF07171">
    <property type="entry name" value="MlrC_C"/>
    <property type="match status" value="1"/>
</dbReference>
<feature type="domain" description="Microcystin LR degradation protein MlrC C-terminal" evidence="1">
    <location>
        <begin position="195"/>
        <end position="367"/>
    </location>
</feature>
<dbReference type="EMBL" id="JAWDIP010000003">
    <property type="protein sequence ID" value="MDY0394573.1"/>
    <property type="molecule type" value="Genomic_DNA"/>
</dbReference>
<dbReference type="InterPro" id="IPR015995">
    <property type="entry name" value="MlrC_N"/>
</dbReference>
<sequence length="391" mass="42695">MNELVRGELQLLKEMREIVGYDIPISLALDIHGNNAVELEKYVNIVRAYRTVPHTDQGETEAITARLLVDALNNGTHIIPAYQRVPMIIGGETALGNAEPMKSIFAKLEELETIGGISTASFFIGFSWADTVDSSASVFVIPESEQYADLAKTKAEELAEYVFSKRYAFTFDAITLKPEEAIDKALAFDKKPVFISDSGDNTTGGAVGINTILLELLLKKNLKGKKVCLTAIFDEKAFEQCNQSDIGDEVSINLGVDYDESSKSHLVKGVLKAKGDLLGYLGATTDKVGEVCTISVGDLDIVVANSGESFITVGHFSAAGLNLEEYDVIFVKQGYLFPELSKLAALEILALTPGATYQLIEELDFKHIPRPCFPLEKDFQLHEAVQKATSK</sequence>
<name>A0ABU5C6V3_9BACI</name>
<dbReference type="InterPro" id="IPR010799">
    <property type="entry name" value="MlrC_C"/>
</dbReference>
<protein>
    <submittedName>
        <fullName evidence="3">M81 family metallopeptidase</fullName>
    </submittedName>
</protein>
<gene>
    <name evidence="3" type="ORF">RWE15_09120</name>
</gene>
<evidence type="ECO:0000313" key="3">
    <source>
        <dbReference type="EMBL" id="MDY0394573.1"/>
    </source>
</evidence>
<keyword evidence="4" id="KW-1185">Reference proteome</keyword>
<dbReference type="Proteomes" id="UP001281447">
    <property type="component" value="Unassembled WGS sequence"/>
</dbReference>
<proteinExistence type="predicted"/>
<feature type="domain" description="Microcystin LR degradation protein MlrC N-terminal" evidence="2">
    <location>
        <begin position="5"/>
        <end position="186"/>
    </location>
</feature>
<dbReference type="Pfam" id="PF07364">
    <property type="entry name" value="DUF1485"/>
    <property type="match status" value="1"/>
</dbReference>
<evidence type="ECO:0000259" key="1">
    <source>
        <dbReference type="Pfam" id="PF07171"/>
    </source>
</evidence>
<comment type="caution">
    <text evidence="3">The sequence shown here is derived from an EMBL/GenBank/DDBJ whole genome shotgun (WGS) entry which is preliminary data.</text>
</comment>
<reference evidence="3 4" key="1">
    <citation type="submission" date="2023-10" db="EMBL/GenBank/DDBJ databases">
        <title>Virgibacillus halophilus 5B73C genome.</title>
        <authorList>
            <person name="Miliotis G."/>
            <person name="Sengupta P."/>
            <person name="Hameed A."/>
            <person name="Chuvochina M."/>
            <person name="Mcdonagh F."/>
            <person name="Simpson A.C."/>
            <person name="Singh N.K."/>
            <person name="Rekha P.D."/>
            <person name="Raman K."/>
            <person name="Hugenholtz P."/>
            <person name="Venkateswaran K."/>
        </authorList>
    </citation>
    <scope>NUCLEOTIDE SEQUENCE [LARGE SCALE GENOMIC DNA]</scope>
    <source>
        <strain evidence="3 4">5B73C</strain>
    </source>
</reference>
<accession>A0ABU5C6V3</accession>
<evidence type="ECO:0000313" key="4">
    <source>
        <dbReference type="Proteomes" id="UP001281447"/>
    </source>
</evidence>